<dbReference type="InterPro" id="IPR018060">
    <property type="entry name" value="HTH_AraC"/>
</dbReference>
<evidence type="ECO:0000256" key="2">
    <source>
        <dbReference type="ARBA" id="ARBA00023125"/>
    </source>
</evidence>
<keyword evidence="1" id="KW-0805">Transcription regulation</keyword>
<dbReference type="GO" id="GO:0003700">
    <property type="term" value="F:DNA-binding transcription factor activity"/>
    <property type="evidence" value="ECO:0007669"/>
    <property type="project" value="InterPro"/>
</dbReference>
<dbReference type="SMART" id="SM00342">
    <property type="entry name" value="HTH_ARAC"/>
    <property type="match status" value="1"/>
</dbReference>
<keyword evidence="2 5" id="KW-0238">DNA-binding</keyword>
<dbReference type="STRING" id="1045775.SAMN05216378_1810"/>
<evidence type="ECO:0000313" key="6">
    <source>
        <dbReference type="Proteomes" id="UP000198855"/>
    </source>
</evidence>
<dbReference type="Pfam" id="PF20240">
    <property type="entry name" value="DUF6597"/>
    <property type="match status" value="1"/>
</dbReference>
<dbReference type="Pfam" id="PF12833">
    <property type="entry name" value="HTH_18"/>
    <property type="match status" value="1"/>
</dbReference>
<gene>
    <name evidence="5" type="ORF">SAMN05216378_1810</name>
</gene>
<dbReference type="InterPro" id="IPR050204">
    <property type="entry name" value="AraC_XylS_family_regulators"/>
</dbReference>
<name>A0A1I1WPP9_9BACL</name>
<sequence>MGTVLQKSASGYKSLGQMDPAGFEHHIAFDTYQPPDGLTSFVLHFWTIRWHNTTGQPYISEQVMHRPYVDVFVSHQESGIQCTYRNRRDYEAADSGRIIGARFHPGAFHAFRNGSLAGLHNGTIALQDIFADADQAFVERTLSLDDAAAVGALADLLQARNPQDDPQIAIVSRIIEAIEKDGMQTVKEVAQWSGMSERWLQLLFQQYVGIGIKWQLQRNKLLQAASSIRAYDAPDWADIAYELGYSSQQHFISDFKRVLGKTPAQYKRELRNPASSVRDEV</sequence>
<dbReference type="InterPro" id="IPR020449">
    <property type="entry name" value="Tscrpt_reg_AraC-type_HTH"/>
</dbReference>
<dbReference type="InterPro" id="IPR046532">
    <property type="entry name" value="DUF6597"/>
</dbReference>
<dbReference type="AlphaFoldDB" id="A0A1I1WPP9"/>
<dbReference type="SUPFAM" id="SSF46689">
    <property type="entry name" value="Homeodomain-like"/>
    <property type="match status" value="1"/>
</dbReference>
<dbReference type="GO" id="GO:0043565">
    <property type="term" value="F:sequence-specific DNA binding"/>
    <property type="evidence" value="ECO:0007669"/>
    <property type="project" value="InterPro"/>
</dbReference>
<dbReference type="InterPro" id="IPR009057">
    <property type="entry name" value="Homeodomain-like_sf"/>
</dbReference>
<evidence type="ECO:0000256" key="3">
    <source>
        <dbReference type="ARBA" id="ARBA00023163"/>
    </source>
</evidence>
<organism evidence="5 6">
    <name type="scientific">Paenibacillus catalpae</name>
    <dbReference type="NCBI Taxonomy" id="1045775"/>
    <lineage>
        <taxon>Bacteria</taxon>
        <taxon>Bacillati</taxon>
        <taxon>Bacillota</taxon>
        <taxon>Bacilli</taxon>
        <taxon>Bacillales</taxon>
        <taxon>Paenibacillaceae</taxon>
        <taxon>Paenibacillus</taxon>
    </lineage>
</organism>
<keyword evidence="6" id="KW-1185">Reference proteome</keyword>
<dbReference type="PRINTS" id="PR00032">
    <property type="entry name" value="HTHARAC"/>
</dbReference>
<accession>A0A1I1WPP9</accession>
<dbReference type="EMBL" id="FOMT01000002">
    <property type="protein sequence ID" value="SFD97174.1"/>
    <property type="molecule type" value="Genomic_DNA"/>
</dbReference>
<evidence type="ECO:0000259" key="4">
    <source>
        <dbReference type="PROSITE" id="PS01124"/>
    </source>
</evidence>
<dbReference type="Gene3D" id="1.10.10.60">
    <property type="entry name" value="Homeodomain-like"/>
    <property type="match status" value="1"/>
</dbReference>
<evidence type="ECO:0000313" key="5">
    <source>
        <dbReference type="EMBL" id="SFD97174.1"/>
    </source>
</evidence>
<evidence type="ECO:0000256" key="1">
    <source>
        <dbReference type="ARBA" id="ARBA00023015"/>
    </source>
</evidence>
<dbReference type="PANTHER" id="PTHR46796:SF13">
    <property type="entry name" value="HTH-TYPE TRANSCRIPTIONAL ACTIVATOR RHAS"/>
    <property type="match status" value="1"/>
</dbReference>
<dbReference type="PANTHER" id="PTHR46796">
    <property type="entry name" value="HTH-TYPE TRANSCRIPTIONAL ACTIVATOR RHAS-RELATED"/>
    <property type="match status" value="1"/>
</dbReference>
<keyword evidence="3" id="KW-0804">Transcription</keyword>
<proteinExistence type="predicted"/>
<dbReference type="Proteomes" id="UP000198855">
    <property type="component" value="Unassembled WGS sequence"/>
</dbReference>
<feature type="domain" description="HTH araC/xylS-type" evidence="4">
    <location>
        <begin position="168"/>
        <end position="269"/>
    </location>
</feature>
<reference evidence="6" key="1">
    <citation type="submission" date="2016-10" db="EMBL/GenBank/DDBJ databases">
        <authorList>
            <person name="Varghese N."/>
            <person name="Submissions S."/>
        </authorList>
    </citation>
    <scope>NUCLEOTIDE SEQUENCE [LARGE SCALE GENOMIC DNA]</scope>
    <source>
        <strain evidence="6">CGMCC 1.10784</strain>
    </source>
</reference>
<protein>
    <submittedName>
        <fullName evidence="5">AraC-type DNA-binding protein</fullName>
    </submittedName>
</protein>
<dbReference type="PROSITE" id="PS01124">
    <property type="entry name" value="HTH_ARAC_FAMILY_2"/>
    <property type="match status" value="1"/>
</dbReference>